<dbReference type="EMBL" id="JBBWRZ010000014">
    <property type="protein sequence ID" value="KAK8223313.1"/>
    <property type="molecule type" value="Genomic_DNA"/>
</dbReference>
<evidence type="ECO:0000313" key="2">
    <source>
        <dbReference type="Proteomes" id="UP001492380"/>
    </source>
</evidence>
<comment type="caution">
    <text evidence="1">The sequence shown here is derived from an EMBL/GenBank/DDBJ whole genome shotgun (WGS) entry which is preliminary data.</text>
</comment>
<reference evidence="1 2" key="1">
    <citation type="submission" date="2024-04" db="EMBL/GenBank/DDBJ databases">
        <title>Phyllosticta paracitricarpa is synonymous to the EU quarantine fungus P. citricarpa based on phylogenomic analyses.</title>
        <authorList>
            <consortium name="Lawrence Berkeley National Laboratory"/>
            <person name="Van Ingen-Buijs V.A."/>
            <person name="Van Westerhoven A.C."/>
            <person name="Haridas S."/>
            <person name="Skiadas P."/>
            <person name="Martin F."/>
            <person name="Groenewald J.Z."/>
            <person name="Crous P.W."/>
            <person name="Seidl M.F."/>
        </authorList>
    </citation>
    <scope>NUCLEOTIDE SEQUENCE [LARGE SCALE GENOMIC DNA]</scope>
    <source>
        <strain evidence="1 2">CBS 123374</strain>
    </source>
</reference>
<organism evidence="1 2">
    <name type="scientific">Phyllosticta capitalensis</name>
    <dbReference type="NCBI Taxonomy" id="121624"/>
    <lineage>
        <taxon>Eukaryota</taxon>
        <taxon>Fungi</taxon>
        <taxon>Dikarya</taxon>
        <taxon>Ascomycota</taxon>
        <taxon>Pezizomycotina</taxon>
        <taxon>Dothideomycetes</taxon>
        <taxon>Dothideomycetes incertae sedis</taxon>
        <taxon>Botryosphaeriales</taxon>
        <taxon>Phyllostictaceae</taxon>
        <taxon>Phyllosticta</taxon>
    </lineage>
</organism>
<evidence type="ECO:0000313" key="1">
    <source>
        <dbReference type="EMBL" id="KAK8223313.1"/>
    </source>
</evidence>
<accession>A0ABR1YA07</accession>
<dbReference type="Proteomes" id="UP001492380">
    <property type="component" value="Unassembled WGS sequence"/>
</dbReference>
<name>A0ABR1YA07_9PEZI</name>
<proteinExistence type="predicted"/>
<sequence length="408" mass="47506">MTLILEGRGHRYCPTFERILVGRDASKRVHLWYQTIADGDEIKGVIYLGRDSEDVLEMEDIDAKNIQLTSGFSFENLETMEGRKLAYDTFGRFWMSIFSSDGNNKRPASLDPDCAATRKRHKKEIITATNDHWFLRGKLYDLKNTMELLGHIDNAIKASSENLVAHFTAWASTFITLAPMKASLKDLKDTMDVYPLSTFEDIPPIEMGFQSIEDMAIHAYFQGNFTDLSEYIHYVSLKPALDVLQGLRRVMVPALFEIKHNSNRGQESYWKHCDHVKRTLETTKTMMPILPRLMDQVEKMAAYRKDVIAPFLVDAIAPLTEDERKWWDTATFKSRQNKLEEQWEAVQLDRQYFDNDRCLIRERLNKLIACLRYDAILVLPEADRKLGLYLKRLPQVKREVDARFKDKF</sequence>
<protein>
    <submittedName>
        <fullName evidence="1">Uncharacterized protein</fullName>
    </submittedName>
</protein>
<gene>
    <name evidence="1" type="ORF">HDK90DRAFT_500057</name>
</gene>
<keyword evidence="2" id="KW-1185">Reference proteome</keyword>